<gene>
    <name evidence="1" type="ORF">AAFF_G00249210</name>
</gene>
<protein>
    <submittedName>
        <fullName evidence="1">Uncharacterized protein</fullName>
    </submittedName>
</protein>
<sequence length="105" mass="11581">MLHFMFTRLQCALRIKRKYMDLVSHRPETPQPVVNPAMEAAISAFRKGFDMGPHVSAQCVTHRALFPIRQDAGVICHTCDSHLIKGGMSPIAAANSLELAPIPQS</sequence>
<dbReference type="EMBL" id="JAINUG010003337">
    <property type="protein sequence ID" value="KAJ8343135.1"/>
    <property type="molecule type" value="Genomic_DNA"/>
</dbReference>
<evidence type="ECO:0000313" key="1">
    <source>
        <dbReference type="EMBL" id="KAJ8343135.1"/>
    </source>
</evidence>
<proteinExistence type="predicted"/>
<keyword evidence="2" id="KW-1185">Reference proteome</keyword>
<organism evidence="1 2">
    <name type="scientific">Aldrovandia affinis</name>
    <dbReference type="NCBI Taxonomy" id="143900"/>
    <lineage>
        <taxon>Eukaryota</taxon>
        <taxon>Metazoa</taxon>
        <taxon>Chordata</taxon>
        <taxon>Craniata</taxon>
        <taxon>Vertebrata</taxon>
        <taxon>Euteleostomi</taxon>
        <taxon>Actinopterygii</taxon>
        <taxon>Neopterygii</taxon>
        <taxon>Teleostei</taxon>
        <taxon>Notacanthiformes</taxon>
        <taxon>Halosauridae</taxon>
        <taxon>Aldrovandia</taxon>
    </lineage>
</organism>
<evidence type="ECO:0000313" key="2">
    <source>
        <dbReference type="Proteomes" id="UP001221898"/>
    </source>
</evidence>
<accession>A0AAD7VWT3</accession>
<dbReference type="AlphaFoldDB" id="A0AAD7VWT3"/>
<name>A0AAD7VWT3_9TELE</name>
<reference evidence="1" key="1">
    <citation type="journal article" date="2023" name="Science">
        <title>Genome structures resolve the early diversification of teleost fishes.</title>
        <authorList>
            <person name="Parey E."/>
            <person name="Louis A."/>
            <person name="Montfort J."/>
            <person name="Bouchez O."/>
            <person name="Roques C."/>
            <person name="Iampietro C."/>
            <person name="Lluch J."/>
            <person name="Castinel A."/>
            <person name="Donnadieu C."/>
            <person name="Desvignes T."/>
            <person name="Floi Bucao C."/>
            <person name="Jouanno E."/>
            <person name="Wen M."/>
            <person name="Mejri S."/>
            <person name="Dirks R."/>
            <person name="Jansen H."/>
            <person name="Henkel C."/>
            <person name="Chen W.J."/>
            <person name="Zahm M."/>
            <person name="Cabau C."/>
            <person name="Klopp C."/>
            <person name="Thompson A.W."/>
            <person name="Robinson-Rechavi M."/>
            <person name="Braasch I."/>
            <person name="Lecointre G."/>
            <person name="Bobe J."/>
            <person name="Postlethwait J.H."/>
            <person name="Berthelot C."/>
            <person name="Roest Crollius H."/>
            <person name="Guiguen Y."/>
        </authorList>
    </citation>
    <scope>NUCLEOTIDE SEQUENCE</scope>
    <source>
        <strain evidence="1">NC1722</strain>
    </source>
</reference>
<comment type="caution">
    <text evidence="1">The sequence shown here is derived from an EMBL/GenBank/DDBJ whole genome shotgun (WGS) entry which is preliminary data.</text>
</comment>
<dbReference type="Proteomes" id="UP001221898">
    <property type="component" value="Unassembled WGS sequence"/>
</dbReference>